<gene>
    <name evidence="2" type="ORF">EVG20_g1658</name>
</gene>
<reference evidence="2 3" key="1">
    <citation type="submission" date="2019-02" db="EMBL/GenBank/DDBJ databases">
        <title>Genome sequencing of the rare red list fungi Dentipellis fragilis.</title>
        <authorList>
            <person name="Buettner E."/>
            <person name="Kellner H."/>
        </authorList>
    </citation>
    <scope>NUCLEOTIDE SEQUENCE [LARGE SCALE GENOMIC DNA]</scope>
    <source>
        <strain evidence="2 3">DSM 105465</strain>
    </source>
</reference>
<dbReference type="EMBL" id="SEOQ01000055">
    <property type="protein sequence ID" value="TFY71349.1"/>
    <property type="molecule type" value="Genomic_DNA"/>
</dbReference>
<feature type="region of interest" description="Disordered" evidence="1">
    <location>
        <begin position="1"/>
        <end position="22"/>
    </location>
</feature>
<sequence>MKASTSEQRFETTSEQSVVDSRKYQGQLTRIIRLCEEARLAYLTHALCGPRSDYLLLHLSSDLYRTAALRHYSKENNARMIRVDETQYIFVDLRATLTASLVSKPRP</sequence>
<name>A0A4Y9ZD60_9AGAM</name>
<evidence type="ECO:0000313" key="3">
    <source>
        <dbReference type="Proteomes" id="UP000298327"/>
    </source>
</evidence>
<accession>A0A4Y9ZD60</accession>
<proteinExistence type="predicted"/>
<dbReference type="AlphaFoldDB" id="A0A4Y9ZD60"/>
<organism evidence="2 3">
    <name type="scientific">Dentipellis fragilis</name>
    <dbReference type="NCBI Taxonomy" id="205917"/>
    <lineage>
        <taxon>Eukaryota</taxon>
        <taxon>Fungi</taxon>
        <taxon>Dikarya</taxon>
        <taxon>Basidiomycota</taxon>
        <taxon>Agaricomycotina</taxon>
        <taxon>Agaricomycetes</taxon>
        <taxon>Russulales</taxon>
        <taxon>Hericiaceae</taxon>
        <taxon>Dentipellis</taxon>
    </lineage>
</organism>
<evidence type="ECO:0000313" key="2">
    <source>
        <dbReference type="EMBL" id="TFY71349.1"/>
    </source>
</evidence>
<keyword evidence="3" id="KW-1185">Reference proteome</keyword>
<evidence type="ECO:0000256" key="1">
    <source>
        <dbReference type="SAM" id="MobiDB-lite"/>
    </source>
</evidence>
<comment type="caution">
    <text evidence="2">The sequence shown here is derived from an EMBL/GenBank/DDBJ whole genome shotgun (WGS) entry which is preliminary data.</text>
</comment>
<protein>
    <submittedName>
        <fullName evidence="2">Uncharacterized protein</fullName>
    </submittedName>
</protein>
<dbReference type="Proteomes" id="UP000298327">
    <property type="component" value="Unassembled WGS sequence"/>
</dbReference>